<organism evidence="1 2">
    <name type="scientific">Campylobacter hyointestinalis subsp. hyointestinalis</name>
    <dbReference type="NCBI Taxonomy" id="91352"/>
    <lineage>
        <taxon>Bacteria</taxon>
        <taxon>Pseudomonadati</taxon>
        <taxon>Campylobacterota</taxon>
        <taxon>Epsilonproteobacteria</taxon>
        <taxon>Campylobacterales</taxon>
        <taxon>Campylobacteraceae</taxon>
        <taxon>Campylobacter</taxon>
    </lineage>
</organism>
<reference evidence="1 2" key="1">
    <citation type="submission" date="2015-11" db="EMBL/GenBank/DDBJ databases">
        <authorList>
            <consortium name="Pathogen Informatics"/>
        </authorList>
    </citation>
    <scope>NUCLEOTIDE SEQUENCE [LARGE SCALE GENOMIC DNA]</scope>
    <source>
        <strain evidence="1 2">007A-0283</strain>
    </source>
</reference>
<dbReference type="GO" id="GO:0005085">
    <property type="term" value="F:guanyl-nucleotide exchange factor activity"/>
    <property type="evidence" value="ECO:0007669"/>
    <property type="project" value="TreeGrafter"/>
</dbReference>
<comment type="caution">
    <text evidence="1">The sequence shown here is derived from an EMBL/GenBank/DDBJ whole genome shotgun (WGS) entry which is preliminary data.</text>
</comment>
<accession>A0A9W5AX25</accession>
<dbReference type="PANTHER" id="PTHR45982:SF1">
    <property type="entry name" value="REGULATOR OF CHROMOSOME CONDENSATION"/>
    <property type="match status" value="1"/>
</dbReference>
<dbReference type="Gene3D" id="2.130.10.30">
    <property type="entry name" value="Regulator of chromosome condensation 1/beta-lactamase-inhibitor protein II"/>
    <property type="match status" value="2"/>
</dbReference>
<gene>
    <name evidence="1" type="ORF">ERS739223_01720</name>
</gene>
<evidence type="ECO:0000313" key="2">
    <source>
        <dbReference type="Proteomes" id="UP000052245"/>
    </source>
</evidence>
<dbReference type="InterPro" id="IPR051553">
    <property type="entry name" value="Ran_GTPase-activating"/>
</dbReference>
<dbReference type="InterPro" id="IPR000408">
    <property type="entry name" value="Reg_chr_condens"/>
</dbReference>
<proteinExistence type="predicted"/>
<dbReference type="GO" id="GO:0005737">
    <property type="term" value="C:cytoplasm"/>
    <property type="evidence" value="ECO:0007669"/>
    <property type="project" value="TreeGrafter"/>
</dbReference>
<dbReference type="Proteomes" id="UP000052245">
    <property type="component" value="Unassembled WGS sequence"/>
</dbReference>
<dbReference type="Pfam" id="PF00415">
    <property type="entry name" value="RCC1"/>
    <property type="match status" value="1"/>
</dbReference>
<dbReference type="SUPFAM" id="SSF50985">
    <property type="entry name" value="RCC1/BLIP-II"/>
    <property type="match status" value="2"/>
</dbReference>
<dbReference type="PANTHER" id="PTHR45982">
    <property type="entry name" value="REGULATOR OF CHROMOSOME CONDENSATION"/>
    <property type="match status" value="1"/>
</dbReference>
<dbReference type="AlphaFoldDB" id="A0A9W5AX25"/>
<dbReference type="EMBL" id="FAVC01000003">
    <property type="protein sequence ID" value="CUU91321.1"/>
    <property type="molecule type" value="Genomic_DNA"/>
</dbReference>
<sequence length="515" mass="56386">MKYYKNSKNEVFSFEDDIREIVLNRAITKYGLSSIDKSEANELTALEAISKRRVTYLTKSAFNNFLMVKDGEVFVTSNTQVGDFSALGTPASNGRFAFGFNNLRKLYIPSNSKVKDAFCAGRSAYVLLENGELYVWGYNDAGILGLGHNSHVYKPTLSATGVTEIFYSNSICNTGYVDCYRMFIKKTDGYIYSTGYNAYGACGNGTTTNINKWYKIENLGTNVVKIYNNGDIYGNAIAIKEDNSIWVAGYNGYGCLGTGATTNVTTFTDVTDNWGGKNLETIDIQGYWGCSTDGHSSNTNTLILRKDSVNTYLYACGNAYNHGLGLTNATTTPMIVPNTLDVKDFISIALDTWVLKNDGSLWGCGNNAYSCLGLNNTSVQAGLKNLNINGVKRLIRTGATPNYSCYSNRIILEKDDGYYVAGVGVYGCLGTGYTSQANTWTKMDFEPDVKLVDVGGYSHGNYPKSYIALDDKDRLWVWGYNGYKGVIDSGNTGDILTPTLLGGGTRMVLDKGEII</sequence>
<evidence type="ECO:0000313" key="1">
    <source>
        <dbReference type="EMBL" id="CUU91321.1"/>
    </source>
</evidence>
<name>A0A9W5AX25_CAMHY</name>
<dbReference type="InterPro" id="IPR009091">
    <property type="entry name" value="RCC1/BLIP-II"/>
</dbReference>
<dbReference type="RefSeq" id="WP_059443078.1">
    <property type="nucleotide sequence ID" value="NZ_FAVC01000003.1"/>
</dbReference>
<protein>
    <submittedName>
        <fullName evidence="1">Regulator of chromosome condensation (RCC1) repeat</fullName>
    </submittedName>
</protein>